<protein>
    <recommendedName>
        <fullName evidence="4">DUF456 domain-containing protein</fullName>
    </recommendedName>
</protein>
<feature type="transmembrane region" description="Helical" evidence="1">
    <location>
        <begin position="46"/>
        <end position="70"/>
    </location>
</feature>
<accession>R4KLZ7</accession>
<sequence>MQVLAMILAVLFFIVGLAGSVLPVIPGAILIWLGMLIYGILTQFETLGTVFFIGQAMAAALVYVTDYLAGAYGVKRYSGSKYAVYGCVIGTLLGIIILGPAGIIFGPFAGAVAGELLNQKPLNSALRIGVGTLVGLMGGVIIKLAIQIAMIVWFFWAVFSHG</sequence>
<evidence type="ECO:0000313" key="2">
    <source>
        <dbReference type="EMBL" id="AGL01540.1"/>
    </source>
</evidence>
<feature type="transmembrane region" description="Helical" evidence="1">
    <location>
        <begin position="7"/>
        <end position="40"/>
    </location>
</feature>
<dbReference type="PANTHER" id="PTHR39165">
    <property type="entry name" value="IG HYPOTHETICAL 17883"/>
    <property type="match status" value="1"/>
</dbReference>
<keyword evidence="3" id="KW-1185">Reference proteome</keyword>
<gene>
    <name evidence="2" type="ORF">Desgi_2106</name>
</gene>
<dbReference type="KEGG" id="dgi:Desgi_2106"/>
<keyword evidence="1" id="KW-0812">Transmembrane</keyword>
<dbReference type="AlphaFoldDB" id="R4KLZ7"/>
<feature type="transmembrane region" description="Helical" evidence="1">
    <location>
        <begin position="82"/>
        <end position="108"/>
    </location>
</feature>
<dbReference type="EMBL" id="CP003273">
    <property type="protein sequence ID" value="AGL01540.1"/>
    <property type="molecule type" value="Genomic_DNA"/>
</dbReference>
<organism evidence="2 3">
    <name type="scientific">Desulfoscipio gibsoniae DSM 7213</name>
    <dbReference type="NCBI Taxonomy" id="767817"/>
    <lineage>
        <taxon>Bacteria</taxon>
        <taxon>Bacillati</taxon>
        <taxon>Bacillota</taxon>
        <taxon>Clostridia</taxon>
        <taxon>Eubacteriales</taxon>
        <taxon>Desulfallaceae</taxon>
        <taxon>Desulfoscipio</taxon>
    </lineage>
</organism>
<keyword evidence="1" id="KW-0472">Membrane</keyword>
<dbReference type="eggNOG" id="COG2839">
    <property type="taxonomic scope" value="Bacteria"/>
</dbReference>
<dbReference type="OrthoDB" id="9808460at2"/>
<proteinExistence type="predicted"/>
<dbReference type="RefSeq" id="WP_006521967.1">
    <property type="nucleotide sequence ID" value="NC_021184.1"/>
</dbReference>
<dbReference type="HOGENOM" id="CLU_109297_0_1_9"/>
<evidence type="ECO:0008006" key="4">
    <source>
        <dbReference type="Google" id="ProtNLM"/>
    </source>
</evidence>
<reference evidence="2 3" key="1">
    <citation type="submission" date="2012-01" db="EMBL/GenBank/DDBJ databases">
        <title>Complete sequence of Desulfotomaculum gibsoniae DSM 7213.</title>
        <authorList>
            <consortium name="US DOE Joint Genome Institute"/>
            <person name="Lucas S."/>
            <person name="Han J."/>
            <person name="Lapidus A."/>
            <person name="Cheng J.-F."/>
            <person name="Goodwin L."/>
            <person name="Pitluck S."/>
            <person name="Peters L."/>
            <person name="Ovchinnikova G."/>
            <person name="Teshima H."/>
            <person name="Detter J.C."/>
            <person name="Han C."/>
            <person name="Tapia R."/>
            <person name="Land M."/>
            <person name="Hauser L."/>
            <person name="Kyrpides N."/>
            <person name="Ivanova N."/>
            <person name="Pagani I."/>
            <person name="Parshina S."/>
            <person name="Plugge C."/>
            <person name="Muyzer G."/>
            <person name="Kuever J."/>
            <person name="Ivanova A."/>
            <person name="Nazina T."/>
            <person name="Klenk H.-P."/>
            <person name="Brambilla E."/>
            <person name="Spring S."/>
            <person name="Stams A.F."/>
            <person name="Woyke T."/>
        </authorList>
    </citation>
    <scope>NUCLEOTIDE SEQUENCE [LARGE SCALE GENOMIC DNA]</scope>
    <source>
        <strain evidence="2 3">DSM 7213</strain>
    </source>
</reference>
<dbReference type="PANTHER" id="PTHR39165:SF1">
    <property type="entry name" value="DUF456 DOMAIN-CONTAINING PROTEIN"/>
    <property type="match status" value="1"/>
</dbReference>
<feature type="transmembrane region" description="Helical" evidence="1">
    <location>
        <begin position="128"/>
        <end position="159"/>
    </location>
</feature>
<evidence type="ECO:0000256" key="1">
    <source>
        <dbReference type="SAM" id="Phobius"/>
    </source>
</evidence>
<dbReference type="InterPro" id="IPR007403">
    <property type="entry name" value="DUF456"/>
</dbReference>
<dbReference type="Proteomes" id="UP000013520">
    <property type="component" value="Chromosome"/>
</dbReference>
<dbReference type="Pfam" id="PF04306">
    <property type="entry name" value="DUF456"/>
    <property type="match status" value="1"/>
</dbReference>
<name>R4KLZ7_9FIRM</name>
<keyword evidence="1" id="KW-1133">Transmembrane helix</keyword>
<evidence type="ECO:0000313" key="3">
    <source>
        <dbReference type="Proteomes" id="UP000013520"/>
    </source>
</evidence>